<gene>
    <name evidence="1" type="primary">Bm859</name>
    <name evidence="1" type="ORF">BM_Bm859</name>
</gene>
<dbReference type="EMBL" id="LN860783">
    <property type="protein sequence ID" value="CDQ01504.1"/>
    <property type="molecule type" value="Genomic_DNA"/>
</dbReference>
<accession>A0A1U7F2C9</accession>
<organism evidence="1">
    <name type="scientific">Brugia malayi</name>
    <name type="common">Filarial nematode worm</name>
    <dbReference type="NCBI Taxonomy" id="6279"/>
    <lineage>
        <taxon>Eukaryota</taxon>
        <taxon>Metazoa</taxon>
        <taxon>Ecdysozoa</taxon>
        <taxon>Nematoda</taxon>
        <taxon>Chromadorea</taxon>
        <taxon>Rhabditida</taxon>
        <taxon>Spirurina</taxon>
        <taxon>Spiruromorpha</taxon>
        <taxon>Filarioidea</taxon>
        <taxon>Onchocercidae</taxon>
        <taxon>Brugia</taxon>
    </lineage>
</organism>
<reference evidence="1" key="1">
    <citation type="journal article" date="2007" name="Science">
        <title>Draft genome of the filarial nematode parasite Brugia malayi.</title>
        <authorList>
            <person name="Ghedin E."/>
            <person name="Wang S."/>
            <person name="Spiro D."/>
            <person name="Caler E."/>
            <person name="Zhao Q."/>
            <person name="Crabtree J."/>
            <person name="Allen J.E."/>
            <person name="Delcher A.L."/>
            <person name="Guiliano D.B."/>
            <person name="Miranda-Saavedra D."/>
            <person name="Angiuoli S.V."/>
            <person name="Creasy T."/>
            <person name="Amedeo P."/>
            <person name="Haas B."/>
            <person name="El-Sayed N.M."/>
            <person name="Wortman J.R."/>
            <person name="Feldblyum T."/>
            <person name="Tallon L."/>
            <person name="Schatz M."/>
            <person name="Shumway M."/>
            <person name="Koo H."/>
            <person name="Salzberg S.L."/>
            <person name="Schobel S."/>
            <person name="Pertea M."/>
            <person name="Pop M."/>
            <person name="White O."/>
            <person name="Barton G.J."/>
            <person name="Carlow C.K."/>
            <person name="Crawford M.J."/>
            <person name="Daub J."/>
            <person name="Dimmic M.W."/>
            <person name="Estes C.F."/>
            <person name="Foster J.M."/>
            <person name="Ganatra M."/>
            <person name="Gregory W.F."/>
            <person name="Johnson N.M."/>
            <person name="Jin J."/>
            <person name="Komuniecki R."/>
            <person name="Korf I."/>
            <person name="Kumar S."/>
            <person name="Laney S."/>
            <person name="Li B.W."/>
            <person name="Li W."/>
            <person name="Lindblom T.H."/>
            <person name="Lustigman S."/>
            <person name="Ma D."/>
            <person name="Maina C.V."/>
            <person name="Martin D.M."/>
            <person name="McCarter J.P."/>
            <person name="McReynolds L."/>
            <person name="Mitreva M."/>
            <person name="Nutman T.B."/>
            <person name="Parkinson J."/>
            <person name="Peregrin-Alvarez J.M."/>
            <person name="Poole C."/>
            <person name="Ren Q."/>
            <person name="Saunders L."/>
            <person name="Sluder A.E."/>
            <person name="Smith K."/>
            <person name="Stanke M."/>
            <person name="Unnasch T.R."/>
            <person name="Ware J."/>
            <person name="Wei A.D."/>
            <person name="Weil G."/>
            <person name="Williams D.J."/>
            <person name="Zhang Y."/>
            <person name="Williams S.A."/>
            <person name="Fraser-Liggett C."/>
            <person name="Slatko B."/>
            <person name="Blaxter M.L."/>
            <person name="Scott A.L."/>
        </authorList>
    </citation>
    <scope>NUCLEOTIDE SEQUENCE</scope>
    <source>
        <strain evidence="1">FR3</strain>
    </source>
</reference>
<sequence>MLDEERERREKLEEKLQSLVRNRDGNCNNNPGTTKAFLEVSSFEILDKNIS</sequence>
<evidence type="ECO:0000313" key="1">
    <source>
        <dbReference type="EMBL" id="CDQ01504.1"/>
    </source>
</evidence>
<name>A0A1U7F2C9_BRUMA</name>
<reference evidence="1" key="2">
    <citation type="submission" date="2012-12" db="EMBL/GenBank/DDBJ databases">
        <authorList>
            <consortium name="WormBase Consortium"/>
            <person name="Ghedin E."/>
            <person name="Paulini M."/>
        </authorList>
    </citation>
    <scope>NUCLEOTIDE SEQUENCE</scope>
    <source>
        <strain evidence="1">FR3</strain>
    </source>
</reference>
<protein>
    <submittedName>
        <fullName evidence="1">Bm859</fullName>
    </submittedName>
</protein>
<dbReference type="AlphaFoldDB" id="A0A1U7F2C9"/>
<proteinExistence type="predicted"/>